<evidence type="ECO:0000256" key="3">
    <source>
        <dbReference type="SAM" id="SignalP"/>
    </source>
</evidence>
<feature type="signal peptide" evidence="3">
    <location>
        <begin position="1"/>
        <end position="21"/>
    </location>
</feature>
<name>A0A8H7J4Q8_9PLEO</name>
<dbReference type="Proteomes" id="UP000651452">
    <property type="component" value="Unassembled WGS sequence"/>
</dbReference>
<feature type="transmembrane region" description="Helical" evidence="2">
    <location>
        <begin position="178"/>
        <end position="203"/>
    </location>
</feature>
<proteinExistence type="predicted"/>
<feature type="compositionally biased region" description="Basic and acidic residues" evidence="1">
    <location>
        <begin position="277"/>
        <end position="300"/>
    </location>
</feature>
<reference evidence="4" key="2">
    <citation type="submission" date="2020-09" db="EMBL/GenBank/DDBJ databases">
        <title>Reference genome assembly for Australian Ascochyta lentis isolate Al4.</title>
        <authorList>
            <person name="Lee R.C."/>
            <person name="Farfan-Caceres L.M."/>
            <person name="Debler J.W."/>
            <person name="Williams A.H."/>
            <person name="Henares B.M."/>
        </authorList>
    </citation>
    <scope>NUCLEOTIDE SEQUENCE</scope>
    <source>
        <strain evidence="4">Al4</strain>
    </source>
</reference>
<comment type="caution">
    <text evidence="4">The sequence shown here is derived from an EMBL/GenBank/DDBJ whole genome shotgun (WGS) entry which is preliminary data.</text>
</comment>
<sequence>MLLHQSLRLALIVSVASSTAAANSTCYYPNGDKNNGGACDANAEVSVCCGPTFVCLGNGLCQVGPDTRRTYGYEFYRSGCTDASFNSSSCPQICTGSGYNNDRGQGVKRCGDNTYCCGGAGDCCSDSANVFTLDAADVIATISPSYAFSTSSALATSPTPANATANSELTAVDNGHHALAIGLGVGVGLGGFLLIALAILYVLKRKAKAKANGGYKKEEDISELDASWTAQLPDSLPPATKAGYAAPGTGVIHEIASGKTDPPIAAQEMDANTTYDWEPRNEPQPRDGGYRPEEYTEHRSGRLSPHL</sequence>
<protein>
    <submittedName>
        <fullName evidence="4">Uncharacterized protein</fullName>
    </submittedName>
</protein>
<keyword evidence="2" id="KW-1133">Transmembrane helix</keyword>
<dbReference type="OrthoDB" id="5215637at2759"/>
<keyword evidence="5" id="KW-1185">Reference proteome</keyword>
<dbReference type="EMBL" id="RZGK01000012">
    <property type="protein sequence ID" value="KAF9695298.1"/>
    <property type="molecule type" value="Genomic_DNA"/>
</dbReference>
<evidence type="ECO:0000256" key="2">
    <source>
        <dbReference type="SAM" id="Phobius"/>
    </source>
</evidence>
<evidence type="ECO:0000256" key="1">
    <source>
        <dbReference type="SAM" id="MobiDB-lite"/>
    </source>
</evidence>
<keyword evidence="2" id="KW-0812">Transmembrane</keyword>
<gene>
    <name evidence="4" type="ORF">EKO04_006905</name>
</gene>
<keyword evidence="3" id="KW-0732">Signal</keyword>
<keyword evidence="2" id="KW-0472">Membrane</keyword>
<evidence type="ECO:0000313" key="4">
    <source>
        <dbReference type="EMBL" id="KAF9695298.1"/>
    </source>
</evidence>
<evidence type="ECO:0000313" key="5">
    <source>
        <dbReference type="Proteomes" id="UP000651452"/>
    </source>
</evidence>
<reference evidence="4" key="1">
    <citation type="submission" date="2018-12" db="EMBL/GenBank/DDBJ databases">
        <authorList>
            <person name="Syme R.A."/>
            <person name="Farfan-Caceres L."/>
            <person name="Lichtenzveig J."/>
        </authorList>
    </citation>
    <scope>NUCLEOTIDE SEQUENCE</scope>
    <source>
        <strain evidence="4">Al4</strain>
    </source>
</reference>
<feature type="region of interest" description="Disordered" evidence="1">
    <location>
        <begin position="255"/>
        <end position="307"/>
    </location>
</feature>
<organism evidence="4 5">
    <name type="scientific">Ascochyta lentis</name>
    <dbReference type="NCBI Taxonomy" id="205686"/>
    <lineage>
        <taxon>Eukaryota</taxon>
        <taxon>Fungi</taxon>
        <taxon>Dikarya</taxon>
        <taxon>Ascomycota</taxon>
        <taxon>Pezizomycotina</taxon>
        <taxon>Dothideomycetes</taxon>
        <taxon>Pleosporomycetidae</taxon>
        <taxon>Pleosporales</taxon>
        <taxon>Pleosporineae</taxon>
        <taxon>Didymellaceae</taxon>
        <taxon>Ascochyta</taxon>
    </lineage>
</organism>
<accession>A0A8H7J4Q8</accession>
<dbReference type="AlphaFoldDB" id="A0A8H7J4Q8"/>
<feature type="chain" id="PRO_5034760209" evidence="3">
    <location>
        <begin position="22"/>
        <end position="307"/>
    </location>
</feature>